<comment type="caution">
    <text evidence="1">The sequence shown here is derived from an EMBL/GenBank/DDBJ whole genome shotgun (WGS) entry which is preliminary data.</text>
</comment>
<evidence type="ECO:0000313" key="1">
    <source>
        <dbReference type="EMBL" id="KAK7345979.1"/>
    </source>
</evidence>
<name>A0AAN9QSC5_PHACN</name>
<evidence type="ECO:0000313" key="2">
    <source>
        <dbReference type="Proteomes" id="UP001374584"/>
    </source>
</evidence>
<dbReference type="Proteomes" id="UP001374584">
    <property type="component" value="Unassembled WGS sequence"/>
</dbReference>
<organism evidence="1 2">
    <name type="scientific">Phaseolus coccineus</name>
    <name type="common">Scarlet runner bean</name>
    <name type="synonym">Phaseolus multiflorus</name>
    <dbReference type="NCBI Taxonomy" id="3886"/>
    <lineage>
        <taxon>Eukaryota</taxon>
        <taxon>Viridiplantae</taxon>
        <taxon>Streptophyta</taxon>
        <taxon>Embryophyta</taxon>
        <taxon>Tracheophyta</taxon>
        <taxon>Spermatophyta</taxon>
        <taxon>Magnoliopsida</taxon>
        <taxon>eudicotyledons</taxon>
        <taxon>Gunneridae</taxon>
        <taxon>Pentapetalae</taxon>
        <taxon>rosids</taxon>
        <taxon>fabids</taxon>
        <taxon>Fabales</taxon>
        <taxon>Fabaceae</taxon>
        <taxon>Papilionoideae</taxon>
        <taxon>50 kb inversion clade</taxon>
        <taxon>NPAAA clade</taxon>
        <taxon>indigoferoid/millettioid clade</taxon>
        <taxon>Phaseoleae</taxon>
        <taxon>Phaseolus</taxon>
    </lineage>
</organism>
<gene>
    <name evidence="1" type="ORF">VNO80_20492</name>
</gene>
<reference evidence="1 2" key="1">
    <citation type="submission" date="2024-01" db="EMBL/GenBank/DDBJ databases">
        <title>The genomes of 5 underutilized Papilionoideae crops provide insights into root nodulation and disease resistanc.</title>
        <authorList>
            <person name="Jiang F."/>
        </authorList>
    </citation>
    <scope>NUCLEOTIDE SEQUENCE [LARGE SCALE GENOMIC DNA]</scope>
    <source>
        <strain evidence="1">JINMINGXINNONG_FW02</strain>
        <tissue evidence="1">Leaves</tissue>
    </source>
</reference>
<protein>
    <submittedName>
        <fullName evidence="1">Uncharacterized protein</fullName>
    </submittedName>
</protein>
<keyword evidence="2" id="KW-1185">Reference proteome</keyword>
<dbReference type="AlphaFoldDB" id="A0AAN9QSC5"/>
<dbReference type="EMBL" id="JAYMYR010000008">
    <property type="protein sequence ID" value="KAK7345979.1"/>
    <property type="molecule type" value="Genomic_DNA"/>
</dbReference>
<accession>A0AAN9QSC5</accession>
<sequence length="86" mass="9990">MEQNIPVYVYAIEQLSHTRTRKQSCILILGENWPLFTFLLLDERDKFLGLYAILEGRRHESNEVLKGWGEMLGMAVAKIFVHLGKI</sequence>
<proteinExistence type="predicted"/>